<comment type="similarity">
    <text evidence="2">Belongs to the class-IV pyridoxal-phosphate-dependent aminotransferase family.</text>
</comment>
<dbReference type="GO" id="GO:0008652">
    <property type="term" value="P:amino acid biosynthetic process"/>
    <property type="evidence" value="ECO:0007669"/>
    <property type="project" value="UniProtKB-ARBA"/>
</dbReference>
<comment type="cofactor">
    <cofactor evidence="1">
        <name>pyridoxal 5'-phosphate</name>
        <dbReference type="ChEBI" id="CHEBI:597326"/>
    </cofactor>
</comment>
<name>A0A127JSN5_9BURK</name>
<proteinExistence type="inferred from homology"/>
<dbReference type="InterPro" id="IPR043132">
    <property type="entry name" value="BCAT-like_C"/>
</dbReference>
<evidence type="ECO:0000313" key="5">
    <source>
        <dbReference type="Proteomes" id="UP000070433"/>
    </source>
</evidence>
<dbReference type="FunFam" id="3.20.10.10:FF:000002">
    <property type="entry name" value="D-alanine aminotransferase"/>
    <property type="match status" value="1"/>
</dbReference>
<accession>A0A127JSN5</accession>
<organism evidence="4 5">
    <name type="scientific">Ramlibacter tataouinensis</name>
    <dbReference type="NCBI Taxonomy" id="94132"/>
    <lineage>
        <taxon>Bacteria</taxon>
        <taxon>Pseudomonadati</taxon>
        <taxon>Pseudomonadota</taxon>
        <taxon>Betaproteobacteria</taxon>
        <taxon>Burkholderiales</taxon>
        <taxon>Comamonadaceae</taxon>
        <taxon>Ramlibacter</taxon>
    </lineage>
</organism>
<dbReference type="OrthoDB" id="9805628at2"/>
<dbReference type="InterPro" id="IPR043131">
    <property type="entry name" value="BCAT-like_N"/>
</dbReference>
<dbReference type="InterPro" id="IPR050571">
    <property type="entry name" value="Class-IV_PLP-Dep_Aminotrnsfr"/>
</dbReference>
<dbReference type="RefSeq" id="WP_061498118.1">
    <property type="nucleotide sequence ID" value="NZ_CP010951.1"/>
</dbReference>
<dbReference type="PANTHER" id="PTHR42743:SF10">
    <property type="entry name" value="D-ALANINE AMINOTRANSFERASE"/>
    <property type="match status" value="1"/>
</dbReference>
<dbReference type="PATRIC" id="fig|94132.3.peg.1783"/>
<keyword evidence="5" id="KW-1185">Reference proteome</keyword>
<dbReference type="Proteomes" id="UP000070433">
    <property type="component" value="Chromosome"/>
</dbReference>
<dbReference type="InterPro" id="IPR001544">
    <property type="entry name" value="Aminotrans_IV"/>
</dbReference>
<gene>
    <name evidence="4" type="ORF">UC35_08755</name>
</gene>
<evidence type="ECO:0000256" key="3">
    <source>
        <dbReference type="ARBA" id="ARBA00022898"/>
    </source>
</evidence>
<dbReference type="InterPro" id="IPR036038">
    <property type="entry name" value="Aminotransferase-like"/>
</dbReference>
<dbReference type="SUPFAM" id="SSF56752">
    <property type="entry name" value="D-aminoacid aminotransferase-like PLP-dependent enzymes"/>
    <property type="match status" value="1"/>
</dbReference>
<keyword evidence="3" id="KW-0663">Pyridoxal phosphate</keyword>
<dbReference type="GO" id="GO:0005829">
    <property type="term" value="C:cytosol"/>
    <property type="evidence" value="ECO:0007669"/>
    <property type="project" value="TreeGrafter"/>
</dbReference>
<evidence type="ECO:0000313" key="4">
    <source>
        <dbReference type="EMBL" id="AMO22960.1"/>
    </source>
</evidence>
<dbReference type="EMBL" id="CP010951">
    <property type="protein sequence ID" value="AMO22960.1"/>
    <property type="molecule type" value="Genomic_DNA"/>
</dbReference>
<dbReference type="GO" id="GO:0003824">
    <property type="term" value="F:catalytic activity"/>
    <property type="evidence" value="ECO:0007669"/>
    <property type="project" value="InterPro"/>
</dbReference>
<dbReference type="Gene3D" id="3.30.470.10">
    <property type="match status" value="1"/>
</dbReference>
<reference evidence="4 5" key="1">
    <citation type="journal article" date="2014" name="Int. J. Syst. Evol. Microbiol.">
        <title>Ramlibacter solisilvae sp. nov., isolated from forest soil, and emended description of the genus Ramlibacter.</title>
        <authorList>
            <person name="Lee H.J."/>
            <person name="Lee S.H."/>
            <person name="Lee S.S."/>
            <person name="Lee J.S."/>
            <person name="Kim Y."/>
            <person name="Kim S.C."/>
            <person name="Jeon C.O."/>
        </authorList>
    </citation>
    <scope>NUCLEOTIDE SEQUENCE [LARGE SCALE GENOMIC DNA]</scope>
    <source>
        <strain evidence="4 5">5-10</strain>
    </source>
</reference>
<dbReference type="Gene3D" id="3.20.10.10">
    <property type="entry name" value="D-amino Acid Aminotransferase, subunit A, domain 2"/>
    <property type="match status" value="1"/>
</dbReference>
<sequence>MSDSDLPPLPCYINGEFTTLPHAKVSALDRGFIFGDGVYEVVPVYDGRPFRFEEHMARLDRSLGELRIPNPKSRAEWRQLVDQLVEAYAKQRGLPAARSNQLVYFQVTRGVAMRDHVMIPGLVPTVFAMTNRLYIYTAEERARGLACVTADDFRWKKAHIKSISLAGAVLARQLGADQDAGETIMFRDGFLSEAAASNVWIVKDGVVLGPPKDNLVLEGIRYGLLEALCLEMGIPFELGPVSRAEVLAADEVLLSSATKEVIAVTRLDGRPVAMGRPGPIYEKLHAGYQRAKLAQ</sequence>
<dbReference type="AlphaFoldDB" id="A0A127JSN5"/>
<dbReference type="GO" id="GO:0046394">
    <property type="term" value="P:carboxylic acid biosynthetic process"/>
    <property type="evidence" value="ECO:0007669"/>
    <property type="project" value="UniProtKB-ARBA"/>
</dbReference>
<evidence type="ECO:0000256" key="1">
    <source>
        <dbReference type="ARBA" id="ARBA00001933"/>
    </source>
</evidence>
<dbReference type="Pfam" id="PF01063">
    <property type="entry name" value="Aminotran_4"/>
    <property type="match status" value="1"/>
</dbReference>
<dbReference type="PANTHER" id="PTHR42743">
    <property type="entry name" value="AMINO-ACID AMINOTRANSFERASE"/>
    <property type="match status" value="1"/>
</dbReference>
<protein>
    <submittedName>
        <fullName evidence="4">Cytochrome C550</fullName>
    </submittedName>
</protein>
<evidence type="ECO:0000256" key="2">
    <source>
        <dbReference type="ARBA" id="ARBA00009320"/>
    </source>
</evidence>